<dbReference type="Pfam" id="PF09118">
    <property type="entry name" value="GO-like_E_set"/>
    <property type="match status" value="1"/>
</dbReference>
<dbReference type="GO" id="GO:0080001">
    <property type="term" value="P:mucilage extrusion from seed coat"/>
    <property type="evidence" value="ECO:0000318"/>
    <property type="project" value="GO_Central"/>
</dbReference>
<dbReference type="Proteomes" id="UP000036987">
    <property type="component" value="Unassembled WGS sequence"/>
</dbReference>
<dbReference type="GO" id="GO:0045480">
    <property type="term" value="F:galactose oxidase activity"/>
    <property type="evidence" value="ECO:0000318"/>
    <property type="project" value="GO_Central"/>
</dbReference>
<feature type="domain" description="Galactose oxidase-like Early set" evidence="4">
    <location>
        <begin position="436"/>
        <end position="544"/>
    </location>
</feature>
<dbReference type="Gene3D" id="2.130.10.80">
    <property type="entry name" value="Galactose oxidase/kelch, beta-propeller"/>
    <property type="match status" value="1"/>
</dbReference>
<name>A0A0K9PUW5_ZOSMR</name>
<dbReference type="InterPro" id="IPR011043">
    <property type="entry name" value="Gal_Oxase/kelch_b-propeller"/>
</dbReference>
<comment type="caution">
    <text evidence="5">The sequence shown here is derived from an EMBL/GenBank/DDBJ whole genome shotgun (WGS) entry which is preliminary data.</text>
</comment>
<organism evidence="5 6">
    <name type="scientific">Zostera marina</name>
    <name type="common">Eelgrass</name>
    <dbReference type="NCBI Taxonomy" id="29655"/>
    <lineage>
        <taxon>Eukaryota</taxon>
        <taxon>Viridiplantae</taxon>
        <taxon>Streptophyta</taxon>
        <taxon>Embryophyta</taxon>
        <taxon>Tracheophyta</taxon>
        <taxon>Spermatophyta</taxon>
        <taxon>Magnoliopsida</taxon>
        <taxon>Liliopsida</taxon>
        <taxon>Zosteraceae</taxon>
        <taxon>Zostera</taxon>
    </lineage>
</organism>
<dbReference type="AlphaFoldDB" id="A0A0K9PUW5"/>
<dbReference type="Pfam" id="PF07250">
    <property type="entry name" value="Glyoxal_oxid_N"/>
    <property type="match status" value="1"/>
</dbReference>
<evidence type="ECO:0000259" key="4">
    <source>
        <dbReference type="Pfam" id="PF09118"/>
    </source>
</evidence>
<evidence type="ECO:0000256" key="1">
    <source>
        <dbReference type="ARBA" id="ARBA00022729"/>
    </source>
</evidence>
<dbReference type="InterPro" id="IPR015202">
    <property type="entry name" value="GO-like_E_set"/>
</dbReference>
<protein>
    <submittedName>
        <fullName evidence="5">Galactose oxidase</fullName>
    </submittedName>
</protein>
<dbReference type="GO" id="GO:0009505">
    <property type="term" value="C:plant-type cell wall"/>
    <property type="evidence" value="ECO:0000318"/>
    <property type="project" value="GO_Central"/>
</dbReference>
<dbReference type="GO" id="GO:0098609">
    <property type="term" value="P:cell-cell adhesion"/>
    <property type="evidence" value="ECO:0000318"/>
    <property type="project" value="GO_Central"/>
</dbReference>
<dbReference type="InterPro" id="IPR014756">
    <property type="entry name" value="Ig_E-set"/>
</dbReference>
<dbReference type="PANTHER" id="PTHR32208:SF62">
    <property type="entry name" value="OXIDASE, PUTATIVE, EXPRESSED-RELATED"/>
    <property type="match status" value="1"/>
</dbReference>
<dbReference type="SUPFAM" id="SSF50965">
    <property type="entry name" value="Galactose oxidase, central domain"/>
    <property type="match status" value="1"/>
</dbReference>
<dbReference type="GO" id="GO:0042545">
    <property type="term" value="P:cell wall modification"/>
    <property type="evidence" value="ECO:0000318"/>
    <property type="project" value="GO_Central"/>
</dbReference>
<evidence type="ECO:0000313" key="6">
    <source>
        <dbReference type="Proteomes" id="UP000036987"/>
    </source>
</evidence>
<dbReference type="InterPro" id="IPR037293">
    <property type="entry name" value="Gal_Oxidase_central_sf"/>
</dbReference>
<dbReference type="InterPro" id="IPR013783">
    <property type="entry name" value="Ig-like_fold"/>
</dbReference>
<feature type="chain" id="PRO_5005528044" evidence="2">
    <location>
        <begin position="21"/>
        <end position="545"/>
    </location>
</feature>
<evidence type="ECO:0000313" key="5">
    <source>
        <dbReference type="EMBL" id="KMZ72020.1"/>
    </source>
</evidence>
<feature type="domain" description="Glyoxal oxidase N-terminal" evidence="3">
    <location>
        <begin position="41"/>
        <end position="427"/>
    </location>
</feature>
<dbReference type="EMBL" id="LFYR01000644">
    <property type="protein sequence ID" value="KMZ72020.1"/>
    <property type="molecule type" value="Genomic_DNA"/>
</dbReference>
<proteinExistence type="predicted"/>
<dbReference type="InterPro" id="IPR009880">
    <property type="entry name" value="Glyoxal_oxidase_N"/>
</dbReference>
<reference evidence="6" key="1">
    <citation type="journal article" date="2016" name="Nature">
        <title>The genome of the seagrass Zostera marina reveals angiosperm adaptation to the sea.</title>
        <authorList>
            <person name="Olsen J.L."/>
            <person name="Rouze P."/>
            <person name="Verhelst B."/>
            <person name="Lin Y.-C."/>
            <person name="Bayer T."/>
            <person name="Collen J."/>
            <person name="Dattolo E."/>
            <person name="De Paoli E."/>
            <person name="Dittami S."/>
            <person name="Maumus F."/>
            <person name="Michel G."/>
            <person name="Kersting A."/>
            <person name="Lauritano C."/>
            <person name="Lohaus R."/>
            <person name="Toepel M."/>
            <person name="Tonon T."/>
            <person name="Vanneste K."/>
            <person name="Amirebrahimi M."/>
            <person name="Brakel J."/>
            <person name="Bostroem C."/>
            <person name="Chovatia M."/>
            <person name="Grimwood J."/>
            <person name="Jenkins J.W."/>
            <person name="Jueterbock A."/>
            <person name="Mraz A."/>
            <person name="Stam W.T."/>
            <person name="Tice H."/>
            <person name="Bornberg-Bauer E."/>
            <person name="Green P.J."/>
            <person name="Pearson G.A."/>
            <person name="Procaccini G."/>
            <person name="Duarte C.M."/>
            <person name="Schmutz J."/>
            <person name="Reusch T.B.H."/>
            <person name="Van de Peer Y."/>
        </authorList>
    </citation>
    <scope>NUCLEOTIDE SEQUENCE [LARGE SCALE GENOMIC DNA]</scope>
    <source>
        <strain evidence="6">cv. Finnish</strain>
    </source>
</reference>
<dbReference type="SUPFAM" id="SSF81296">
    <property type="entry name" value="E set domains"/>
    <property type="match status" value="1"/>
</dbReference>
<dbReference type="CDD" id="cd02851">
    <property type="entry name" value="E_set_GO_C"/>
    <property type="match status" value="1"/>
</dbReference>
<evidence type="ECO:0000259" key="3">
    <source>
        <dbReference type="Pfam" id="PF07250"/>
    </source>
</evidence>
<feature type="signal peptide" evidence="2">
    <location>
        <begin position="1"/>
        <end position="20"/>
    </location>
</feature>
<dbReference type="PANTHER" id="PTHR32208">
    <property type="entry name" value="SECRETED PROTEIN-RELATED"/>
    <property type="match status" value="1"/>
</dbReference>
<dbReference type="STRING" id="29655.A0A0K9PUW5"/>
<sequence length="545" mass="60902">MELCRLFLLIFFSFFSATSSAPGRTPGRWKIVKESIGVSAMHMQLLHNDRVVIFDRTDFGYSNLSLPNGICRDDGTELTVKHDCTAHSVEYDVVSDEYRPLMVLTDTWCSSGSTIPNGQLIQTGGFSDGERAVRSFRPCSTCDWHEYPTALSVKRWYATNCLLPDGRQIIIGGRRQFNYEFFPRSESSNDHLFNLPFLRETKDKEENNLYPFVHLNVDGNLFIYSNNRAILFNYVENVVVKKFPAMPGGNPRNYPSSGSSVLLPLDPSGREAEVLVCGGAPKGSFLSARKNGNLKPALNTCGRISITDPNPEWRMEKMPMSRVMGDMILLPNGRQVLIVNGAGVGTAGWEYAEKPVLSPVIYQVHNTIGSRFEIQTATTIPRLYHSSAIPLRDGRVLVGGSNPHIGYDFYGKKYPTELSLEAFSPEYLSEENSEHRPIISDTGNTIKSLRYGQEFTVRFSFPTGKILRDISSIQVTMMRPPFTTHSYSMNQRVIILAVTMIGDVGRMYQVQVAGPMSAVIAPPGHYMLFVSNGDVPSEGIWVKIQ</sequence>
<keyword evidence="1 2" id="KW-0732">Signal</keyword>
<evidence type="ECO:0000256" key="2">
    <source>
        <dbReference type="SAM" id="SignalP"/>
    </source>
</evidence>
<dbReference type="OrthoDB" id="2019572at2759"/>
<keyword evidence="6" id="KW-1185">Reference proteome</keyword>
<dbReference type="OMA" id="LLEPRMM"/>
<gene>
    <name evidence="5" type="ORF">ZOSMA_170G00410</name>
</gene>
<accession>A0A0K9PUW5</accession>
<dbReference type="Gene3D" id="2.60.40.10">
    <property type="entry name" value="Immunoglobulins"/>
    <property type="match status" value="1"/>
</dbReference>